<dbReference type="InterPro" id="IPR009057">
    <property type="entry name" value="Homeodomain-like_sf"/>
</dbReference>
<evidence type="ECO:0000256" key="3">
    <source>
        <dbReference type="ARBA" id="ARBA00023163"/>
    </source>
</evidence>
<gene>
    <name evidence="6" type="ORF">GORHZ_080_00090</name>
</gene>
<dbReference type="EMBL" id="BAHC01000080">
    <property type="protein sequence ID" value="GAB90030.1"/>
    <property type="molecule type" value="Genomic_DNA"/>
</dbReference>
<evidence type="ECO:0000256" key="4">
    <source>
        <dbReference type="PROSITE-ProRule" id="PRU00335"/>
    </source>
</evidence>
<dbReference type="PRINTS" id="PR00455">
    <property type="entry name" value="HTHTETR"/>
</dbReference>
<dbReference type="PANTHER" id="PTHR30055:SF234">
    <property type="entry name" value="HTH-TYPE TRANSCRIPTIONAL REGULATOR BETI"/>
    <property type="match status" value="1"/>
</dbReference>
<dbReference type="PROSITE" id="PS01081">
    <property type="entry name" value="HTH_TETR_1"/>
    <property type="match status" value="1"/>
</dbReference>
<dbReference type="GO" id="GO:0003700">
    <property type="term" value="F:DNA-binding transcription factor activity"/>
    <property type="evidence" value="ECO:0007669"/>
    <property type="project" value="TreeGrafter"/>
</dbReference>
<sequence>MCHRHPRPDASAQRVARTEAQLIDSARALFLEKGYVATTLAEVARRAGLAPRTVYVRFATKATLFRRVVDRALVGDAEPIDVAHRARTKDAMSAPTLAARIEALADVSVGIASRAGTLFGVAAQAEGLEPELAETFQAGRRATAELCQTLCDTAATDGLMSARLDPVQLATVTDLLICADTTVSLRRTQNWSASTYRALIIDTLDALTRQQARSRA</sequence>
<reference evidence="6 7" key="1">
    <citation type="submission" date="2012-08" db="EMBL/GenBank/DDBJ databases">
        <title>Whole genome shotgun sequence of Gordonia rhizosphera NBRC 16068.</title>
        <authorList>
            <person name="Takarada H."/>
            <person name="Isaki S."/>
            <person name="Hosoyama A."/>
            <person name="Tsuchikane K."/>
            <person name="Katsumata H."/>
            <person name="Baba S."/>
            <person name="Ohji S."/>
            <person name="Yamazaki S."/>
            <person name="Fujita N."/>
        </authorList>
    </citation>
    <scope>NUCLEOTIDE SEQUENCE [LARGE SCALE GENOMIC DNA]</scope>
    <source>
        <strain evidence="6 7">NBRC 16068</strain>
    </source>
</reference>
<keyword evidence="3" id="KW-0804">Transcription</keyword>
<dbReference type="Pfam" id="PF00440">
    <property type="entry name" value="TetR_N"/>
    <property type="match status" value="1"/>
</dbReference>
<dbReference type="OrthoDB" id="4899232at2"/>
<dbReference type="SUPFAM" id="SSF46689">
    <property type="entry name" value="Homeodomain-like"/>
    <property type="match status" value="1"/>
</dbReference>
<protein>
    <submittedName>
        <fullName evidence="6">Putative TetR family transcriptional regulator</fullName>
    </submittedName>
</protein>
<feature type="domain" description="HTH tetR-type" evidence="5">
    <location>
        <begin position="16"/>
        <end position="76"/>
    </location>
</feature>
<dbReference type="InterPro" id="IPR023772">
    <property type="entry name" value="DNA-bd_HTH_TetR-type_CS"/>
</dbReference>
<dbReference type="PROSITE" id="PS50977">
    <property type="entry name" value="HTH_TETR_2"/>
    <property type="match status" value="1"/>
</dbReference>
<dbReference type="RefSeq" id="WP_006332523.1">
    <property type="nucleotide sequence ID" value="NZ_BAHC01000080.1"/>
</dbReference>
<dbReference type="InterPro" id="IPR001647">
    <property type="entry name" value="HTH_TetR"/>
</dbReference>
<feature type="DNA-binding region" description="H-T-H motif" evidence="4">
    <location>
        <begin position="39"/>
        <end position="58"/>
    </location>
</feature>
<organism evidence="6 7">
    <name type="scientific">Gordonia rhizosphera NBRC 16068</name>
    <dbReference type="NCBI Taxonomy" id="1108045"/>
    <lineage>
        <taxon>Bacteria</taxon>
        <taxon>Bacillati</taxon>
        <taxon>Actinomycetota</taxon>
        <taxon>Actinomycetes</taxon>
        <taxon>Mycobacteriales</taxon>
        <taxon>Gordoniaceae</taxon>
        <taxon>Gordonia</taxon>
    </lineage>
</organism>
<evidence type="ECO:0000259" key="5">
    <source>
        <dbReference type="PROSITE" id="PS50977"/>
    </source>
</evidence>
<dbReference type="Gene3D" id="1.10.357.10">
    <property type="entry name" value="Tetracycline Repressor, domain 2"/>
    <property type="match status" value="1"/>
</dbReference>
<dbReference type="AlphaFoldDB" id="K6VSZ3"/>
<keyword evidence="1" id="KW-0805">Transcription regulation</keyword>
<keyword evidence="7" id="KW-1185">Reference proteome</keyword>
<proteinExistence type="predicted"/>
<accession>K6VSZ3</accession>
<dbReference type="eggNOG" id="COG1309">
    <property type="taxonomic scope" value="Bacteria"/>
</dbReference>
<dbReference type="GO" id="GO:0000976">
    <property type="term" value="F:transcription cis-regulatory region binding"/>
    <property type="evidence" value="ECO:0007669"/>
    <property type="project" value="TreeGrafter"/>
</dbReference>
<dbReference type="InterPro" id="IPR050109">
    <property type="entry name" value="HTH-type_TetR-like_transc_reg"/>
</dbReference>
<name>K6VSZ3_9ACTN</name>
<evidence type="ECO:0000256" key="1">
    <source>
        <dbReference type="ARBA" id="ARBA00023015"/>
    </source>
</evidence>
<dbReference type="PANTHER" id="PTHR30055">
    <property type="entry name" value="HTH-TYPE TRANSCRIPTIONAL REGULATOR RUTR"/>
    <property type="match status" value="1"/>
</dbReference>
<keyword evidence="2 4" id="KW-0238">DNA-binding</keyword>
<comment type="caution">
    <text evidence="6">The sequence shown here is derived from an EMBL/GenBank/DDBJ whole genome shotgun (WGS) entry which is preliminary data.</text>
</comment>
<dbReference type="Proteomes" id="UP000008363">
    <property type="component" value="Unassembled WGS sequence"/>
</dbReference>
<evidence type="ECO:0000313" key="6">
    <source>
        <dbReference type="EMBL" id="GAB90030.1"/>
    </source>
</evidence>
<evidence type="ECO:0000256" key="2">
    <source>
        <dbReference type="ARBA" id="ARBA00023125"/>
    </source>
</evidence>
<evidence type="ECO:0000313" key="7">
    <source>
        <dbReference type="Proteomes" id="UP000008363"/>
    </source>
</evidence>
<dbReference type="STRING" id="1108045.GORHZ_080_00090"/>